<dbReference type="GO" id="GO:0005829">
    <property type="term" value="C:cytosol"/>
    <property type="evidence" value="ECO:0007669"/>
    <property type="project" value="TreeGrafter"/>
</dbReference>
<dbReference type="NCBIfam" id="TIGR00016">
    <property type="entry name" value="ackA"/>
    <property type="match status" value="1"/>
</dbReference>
<evidence type="ECO:0000256" key="7">
    <source>
        <dbReference type="ARBA" id="ARBA00022840"/>
    </source>
</evidence>
<comment type="catalytic activity">
    <reaction evidence="9">
        <text>acetate + ATP = acetyl phosphate + ADP</text>
        <dbReference type="Rhea" id="RHEA:11352"/>
        <dbReference type="ChEBI" id="CHEBI:22191"/>
        <dbReference type="ChEBI" id="CHEBI:30089"/>
        <dbReference type="ChEBI" id="CHEBI:30616"/>
        <dbReference type="ChEBI" id="CHEBI:456216"/>
        <dbReference type="EC" id="2.7.2.1"/>
    </reaction>
</comment>
<evidence type="ECO:0000256" key="2">
    <source>
        <dbReference type="ARBA" id="ARBA00022490"/>
    </source>
</evidence>
<evidence type="ECO:0000256" key="3">
    <source>
        <dbReference type="ARBA" id="ARBA00022679"/>
    </source>
</evidence>
<feature type="site" description="Transition state stabilizer" evidence="9">
    <location>
        <position position="179"/>
    </location>
</feature>
<name>A0A4R3PR01_RHISU</name>
<keyword evidence="3 9" id="KW-0808">Transferase</keyword>
<comment type="cofactor">
    <cofactor evidence="9">
        <name>Mg(2+)</name>
        <dbReference type="ChEBI" id="CHEBI:18420"/>
    </cofactor>
    <cofactor evidence="9">
        <name>Mn(2+)</name>
        <dbReference type="ChEBI" id="CHEBI:29035"/>
    </cofactor>
    <text evidence="9">Mg(2+). Can also accept Mn(2+).</text>
</comment>
<evidence type="ECO:0000313" key="12">
    <source>
        <dbReference type="Proteomes" id="UP000294576"/>
    </source>
</evidence>
<sequence>MDAILVINAGSSSLKFQIFEIPDTGPKRCIRGQIDGIGVRPRLVASAADGAVLVDRRYTPDVVDHLPAAIAETRAWLQTLEGFTLRAIGHRVVHGGPDYAKPILINHDILDTLATFQELAPLHQPNNLAPIRLAMEINPDVPQVACFDTAFHRGHAPHTDCYALPSTYYEHGVRRYGFHGLSYEYIAERLTEVAPGIAGGRVIVAHLGSGASMCALKEARSVETTMGFTALDGLPMSTRPGQMDPGVVLYLIDQKGMTAAEVTDLLYRSSGLKGLSGFSGDMRDLLVSADARAAFAIDHFVHRCGLSVGTLAAALGGLDAFVFTAGVGENSAQIRARISERLAWLGAELDPAANEAGATLISAPASRVALYVLPTDEELMIARHTLALITTS</sequence>
<evidence type="ECO:0000313" key="11">
    <source>
        <dbReference type="EMBL" id="TCU05362.1"/>
    </source>
</evidence>
<dbReference type="PIRSF" id="PIRSF000722">
    <property type="entry name" value="Acetate_prop_kin"/>
    <property type="match status" value="1"/>
</dbReference>
<feature type="binding site" evidence="9">
    <location>
        <begin position="326"/>
        <end position="330"/>
    </location>
    <ligand>
        <name>ATP</name>
        <dbReference type="ChEBI" id="CHEBI:30616"/>
    </ligand>
</feature>
<feature type="binding site" evidence="9">
    <location>
        <position position="377"/>
    </location>
    <ligand>
        <name>Mg(2+)</name>
        <dbReference type="ChEBI" id="CHEBI:18420"/>
    </ligand>
</feature>
<evidence type="ECO:0000256" key="8">
    <source>
        <dbReference type="ARBA" id="ARBA00022842"/>
    </source>
</evidence>
<dbReference type="AlphaFoldDB" id="A0A4R3PR01"/>
<feature type="binding site" evidence="9">
    <location>
        <begin position="281"/>
        <end position="283"/>
    </location>
    <ligand>
        <name>ATP</name>
        <dbReference type="ChEBI" id="CHEBI:30616"/>
    </ligand>
</feature>
<dbReference type="PANTHER" id="PTHR21060:SF21">
    <property type="entry name" value="ACETATE KINASE"/>
    <property type="match status" value="1"/>
</dbReference>
<comment type="function">
    <text evidence="9">Catalyzes the formation of acetyl phosphate from acetate and ATP. Can also catalyze the reverse reaction.</text>
</comment>
<dbReference type="GO" id="GO:0006085">
    <property type="term" value="P:acetyl-CoA biosynthetic process"/>
    <property type="evidence" value="ECO:0007669"/>
    <property type="project" value="UniProtKB-UniRule"/>
</dbReference>
<dbReference type="GO" id="GO:0000287">
    <property type="term" value="F:magnesium ion binding"/>
    <property type="evidence" value="ECO:0007669"/>
    <property type="project" value="UniProtKB-UniRule"/>
</dbReference>
<protein>
    <recommendedName>
        <fullName evidence="9">Acetate kinase</fullName>
        <ecNumber evidence="9">2.7.2.1</ecNumber>
    </recommendedName>
    <alternativeName>
        <fullName evidence="9">Acetokinase</fullName>
    </alternativeName>
</protein>
<dbReference type="InterPro" id="IPR043129">
    <property type="entry name" value="ATPase_NBD"/>
</dbReference>
<feature type="binding site" evidence="9">
    <location>
        <position position="8"/>
    </location>
    <ligand>
        <name>Mg(2+)</name>
        <dbReference type="ChEBI" id="CHEBI:18420"/>
    </ligand>
</feature>
<dbReference type="PRINTS" id="PR00471">
    <property type="entry name" value="ACETATEKNASE"/>
</dbReference>
<evidence type="ECO:0000256" key="5">
    <source>
        <dbReference type="ARBA" id="ARBA00022741"/>
    </source>
</evidence>
<dbReference type="GO" id="GO:0008776">
    <property type="term" value="F:acetate kinase activity"/>
    <property type="evidence" value="ECO:0007669"/>
    <property type="project" value="UniProtKB-UniRule"/>
</dbReference>
<keyword evidence="7 9" id="KW-0067">ATP-binding</keyword>
<evidence type="ECO:0000256" key="9">
    <source>
        <dbReference type="HAMAP-Rule" id="MF_00020"/>
    </source>
</evidence>
<keyword evidence="8 9" id="KW-0460">Magnesium</keyword>
<dbReference type="Gene3D" id="3.30.420.40">
    <property type="match status" value="2"/>
</dbReference>
<dbReference type="CDD" id="cd24010">
    <property type="entry name" value="ASKHA_NBD_AcK_PK"/>
    <property type="match status" value="1"/>
</dbReference>
<dbReference type="SUPFAM" id="SSF53067">
    <property type="entry name" value="Actin-like ATPase domain"/>
    <property type="match status" value="2"/>
</dbReference>
<evidence type="ECO:0000256" key="6">
    <source>
        <dbReference type="ARBA" id="ARBA00022777"/>
    </source>
</evidence>
<feature type="active site" description="Proton donor/acceptor" evidence="9">
    <location>
        <position position="148"/>
    </location>
</feature>
<evidence type="ECO:0000256" key="1">
    <source>
        <dbReference type="ARBA" id="ARBA00008748"/>
    </source>
</evidence>
<dbReference type="PROSITE" id="PS01075">
    <property type="entry name" value="ACETATE_KINASE_1"/>
    <property type="match status" value="1"/>
</dbReference>
<dbReference type="InterPro" id="IPR023865">
    <property type="entry name" value="Aliphatic_acid_kinase_CS"/>
</dbReference>
<comment type="pathway">
    <text evidence="9">Metabolic intermediate biosynthesis; acetyl-CoA biosynthesis; acetyl-CoA from acetate: step 1/2.</text>
</comment>
<dbReference type="RefSeq" id="WP_132568748.1">
    <property type="nucleotide sequence ID" value="NZ_SMBH01000036.1"/>
</dbReference>
<organism evidence="11 12">
    <name type="scientific">Rhizobium sullae</name>
    <name type="common">Rhizobium hedysari</name>
    <dbReference type="NCBI Taxonomy" id="50338"/>
    <lineage>
        <taxon>Bacteria</taxon>
        <taxon>Pseudomonadati</taxon>
        <taxon>Pseudomonadota</taxon>
        <taxon>Alphaproteobacteria</taxon>
        <taxon>Hyphomicrobiales</taxon>
        <taxon>Rhizobiaceae</taxon>
        <taxon>Rhizobium/Agrobacterium group</taxon>
        <taxon>Rhizobium</taxon>
    </lineage>
</organism>
<keyword evidence="4 9" id="KW-0479">Metal-binding</keyword>
<keyword evidence="5 9" id="KW-0547">Nucleotide-binding</keyword>
<dbReference type="EC" id="2.7.2.1" evidence="9"/>
<dbReference type="PANTHER" id="PTHR21060">
    <property type="entry name" value="ACETATE KINASE"/>
    <property type="match status" value="1"/>
</dbReference>
<evidence type="ECO:0000256" key="4">
    <source>
        <dbReference type="ARBA" id="ARBA00022723"/>
    </source>
</evidence>
<accession>A0A4R3PR01</accession>
<dbReference type="InterPro" id="IPR004372">
    <property type="entry name" value="Ac/propionate_kinase"/>
</dbReference>
<gene>
    <name evidence="9" type="primary">ackA</name>
    <name evidence="11" type="ORF">EV132_13623</name>
</gene>
<feature type="site" description="Transition state stabilizer" evidence="9">
    <location>
        <position position="239"/>
    </location>
</feature>
<comment type="subunit">
    <text evidence="9">Homodimer.</text>
</comment>
<dbReference type="EMBL" id="SMBH01000036">
    <property type="protein sequence ID" value="TCU05362.1"/>
    <property type="molecule type" value="Genomic_DNA"/>
</dbReference>
<feature type="binding site" evidence="9">
    <location>
        <position position="91"/>
    </location>
    <ligand>
        <name>substrate</name>
    </ligand>
</feature>
<reference evidence="11 12" key="1">
    <citation type="submission" date="2019-03" db="EMBL/GenBank/DDBJ databases">
        <title>Genomic Encyclopedia of Type Strains, Phase IV (KMG-V): Genome sequencing to study the core and pangenomes of soil and plant-associated prokaryotes.</title>
        <authorList>
            <person name="Whitman W."/>
        </authorList>
    </citation>
    <scope>NUCLEOTIDE SEQUENCE [LARGE SCALE GENOMIC DNA]</scope>
    <source>
        <strain evidence="11 12">Hc14</strain>
    </source>
</reference>
<feature type="binding site" evidence="9">
    <location>
        <begin position="206"/>
        <end position="210"/>
    </location>
    <ligand>
        <name>ATP</name>
        <dbReference type="ChEBI" id="CHEBI:30616"/>
    </ligand>
</feature>
<proteinExistence type="inferred from homology"/>
<keyword evidence="6 9" id="KW-0418">Kinase</keyword>
<keyword evidence="2 9" id="KW-0963">Cytoplasm</keyword>
<dbReference type="HAMAP" id="MF_00020">
    <property type="entry name" value="Acetate_kinase"/>
    <property type="match status" value="1"/>
</dbReference>
<feature type="binding site" evidence="9">
    <location>
        <position position="15"/>
    </location>
    <ligand>
        <name>ATP</name>
        <dbReference type="ChEBI" id="CHEBI:30616"/>
    </ligand>
</feature>
<dbReference type="Pfam" id="PF00871">
    <property type="entry name" value="Acetate_kinase"/>
    <property type="match status" value="1"/>
</dbReference>
<dbReference type="GO" id="GO:0005524">
    <property type="term" value="F:ATP binding"/>
    <property type="evidence" value="ECO:0007669"/>
    <property type="project" value="UniProtKB-KW"/>
</dbReference>
<dbReference type="Proteomes" id="UP000294576">
    <property type="component" value="Unassembled WGS sequence"/>
</dbReference>
<evidence type="ECO:0000256" key="10">
    <source>
        <dbReference type="RuleBase" id="RU003835"/>
    </source>
</evidence>
<dbReference type="GO" id="GO:0006083">
    <property type="term" value="P:acetate metabolic process"/>
    <property type="evidence" value="ECO:0007669"/>
    <property type="project" value="TreeGrafter"/>
</dbReference>
<comment type="similarity">
    <text evidence="1 9 10">Belongs to the acetokinase family.</text>
</comment>
<comment type="subcellular location">
    <subcellularLocation>
        <location evidence="9">Cytoplasm</location>
    </subcellularLocation>
</comment>
<comment type="caution">
    <text evidence="11">The sequence shown here is derived from an EMBL/GenBank/DDBJ whole genome shotgun (WGS) entry which is preliminary data.</text>
</comment>
<dbReference type="UniPathway" id="UPA00340">
    <property type="reaction ID" value="UER00458"/>
</dbReference>
<dbReference type="InterPro" id="IPR000890">
    <property type="entry name" value="Aliphatic_acid_kin_short-chain"/>
</dbReference>